<evidence type="ECO:0000259" key="13">
    <source>
        <dbReference type="PROSITE" id="PS50990"/>
    </source>
</evidence>
<dbReference type="Gene3D" id="3.90.70.10">
    <property type="entry name" value="Cysteine proteinases"/>
    <property type="match status" value="1"/>
</dbReference>
<dbReference type="STRING" id="536979.SAMN04488055_1072"/>
<dbReference type="Gene3D" id="3.40.50.300">
    <property type="entry name" value="P-loop containing nucleotide triphosphate hydrolases"/>
    <property type="match status" value="1"/>
</dbReference>
<evidence type="ECO:0000256" key="3">
    <source>
        <dbReference type="ARBA" id="ARBA00022475"/>
    </source>
</evidence>
<keyword evidence="15" id="KW-1185">Reference proteome</keyword>
<dbReference type="OrthoDB" id="9760358at2"/>
<keyword evidence="7" id="KW-0067">ATP-binding</keyword>
<dbReference type="CDD" id="cd18571">
    <property type="entry name" value="ABC_6TM_peptidase_like"/>
    <property type="match status" value="1"/>
</dbReference>
<dbReference type="PANTHER" id="PTHR43394">
    <property type="entry name" value="ATP-DEPENDENT PERMEASE MDL1, MITOCHONDRIAL"/>
    <property type="match status" value="1"/>
</dbReference>
<sequence>MDCGPTCLKMVAKAHGKYFSADSLRQMTGFSKSGVSLLGISNTAEKIGFRTRGVKISKEQLKEVALPAILHWDQNHFVVLTSIKKKEAEIADPDKGILTLKNSEFLKHWASSKNENGTDTGIALLLEPTPLFYEKESQQEKKLSWSLVSQYLLSARWQITQVFIALLVTSLLSLIFPFLTQSIVDTGINTQNLHYVVIVLLAQTMLTFSQTVVSFIRSRLLLRVSNILNIQILSDFWIKLTRLPISYFDIHHTGDTLQRIGDHRQIQNFLTGTALNTIFSFFNFIVYAIVLVIYSAELFYVFCAGSIIYFAWVQIFLRVRRKINYETFHLSARENNTTLQLIQGMQEIRLNNAEKQKRWEWENIQANVFKLGFKSLNFSQIQQAGATFINSMQGIFISFIVAKLVIDGQLSLGAMLAIQYVIGQLSGPIQQWVGFVQNAQDARISMERLNEIHQMEDEENAEKNYVTQLPENRSIVFNNVSFTYPGIGNDPVLENINLLIPENKITAIVGASGSGKTTLIKLLLKVYEQYEGELRIGAPQLQSKDGIKFTHISPSYWRNVCGAVLQDGYIFNDSIARNIAVADETIDYNRLIKSCKIANIHAFIEQLPNGYYTKLGAEGTGISQGQKQRILIARAVYKNPEYLYFDEATNSLDANNEKDIVENLERFFKGKTVVVVAHRLSTVKNADKIVVLDGGRIAEEGTHDSLTALRGKYYELVKNQLELGN</sequence>
<organism evidence="14 15">
    <name type="scientific">Chitinophaga niabensis</name>
    <dbReference type="NCBI Taxonomy" id="536979"/>
    <lineage>
        <taxon>Bacteria</taxon>
        <taxon>Pseudomonadati</taxon>
        <taxon>Bacteroidota</taxon>
        <taxon>Chitinophagia</taxon>
        <taxon>Chitinophagales</taxon>
        <taxon>Chitinophagaceae</taxon>
        <taxon>Chitinophaga</taxon>
    </lineage>
</organism>
<feature type="transmembrane region" description="Helical" evidence="10">
    <location>
        <begin position="162"/>
        <end position="183"/>
    </location>
</feature>
<evidence type="ECO:0000313" key="14">
    <source>
        <dbReference type="EMBL" id="SIN74160.1"/>
    </source>
</evidence>
<dbReference type="InterPro" id="IPR003439">
    <property type="entry name" value="ABC_transporter-like_ATP-bd"/>
</dbReference>
<dbReference type="PROSITE" id="PS50929">
    <property type="entry name" value="ABC_TM1F"/>
    <property type="match status" value="1"/>
</dbReference>
<accession>A0A1N6DTT0</accession>
<dbReference type="GO" id="GO:0016887">
    <property type="term" value="F:ATP hydrolysis activity"/>
    <property type="evidence" value="ECO:0007669"/>
    <property type="project" value="InterPro"/>
</dbReference>
<dbReference type="GO" id="GO:0015421">
    <property type="term" value="F:ABC-type oligopeptide transporter activity"/>
    <property type="evidence" value="ECO:0007669"/>
    <property type="project" value="TreeGrafter"/>
</dbReference>
<dbReference type="InterPro" id="IPR027417">
    <property type="entry name" value="P-loop_NTPase"/>
</dbReference>
<evidence type="ECO:0000256" key="5">
    <source>
        <dbReference type="ARBA" id="ARBA00022741"/>
    </source>
</evidence>
<dbReference type="SUPFAM" id="SSF52540">
    <property type="entry name" value="P-loop containing nucleoside triphosphate hydrolases"/>
    <property type="match status" value="1"/>
</dbReference>
<dbReference type="Pfam" id="PF00005">
    <property type="entry name" value="ABC_tran"/>
    <property type="match status" value="1"/>
</dbReference>
<reference evidence="14 15" key="1">
    <citation type="submission" date="2016-11" db="EMBL/GenBank/DDBJ databases">
        <authorList>
            <person name="Jaros S."/>
            <person name="Januszkiewicz K."/>
            <person name="Wedrychowicz H."/>
        </authorList>
    </citation>
    <scope>NUCLEOTIDE SEQUENCE [LARGE SCALE GENOMIC DNA]</scope>
    <source>
        <strain evidence="14 15">DSM 24787</strain>
    </source>
</reference>
<evidence type="ECO:0000256" key="2">
    <source>
        <dbReference type="ARBA" id="ARBA00022448"/>
    </source>
</evidence>
<evidence type="ECO:0000256" key="7">
    <source>
        <dbReference type="ARBA" id="ARBA00022840"/>
    </source>
</evidence>
<dbReference type="InterPro" id="IPR017871">
    <property type="entry name" value="ABC_transporter-like_CS"/>
</dbReference>
<feature type="transmembrane region" description="Helical" evidence="10">
    <location>
        <begin position="269"/>
        <end position="293"/>
    </location>
</feature>
<dbReference type="GO" id="GO:0008233">
    <property type="term" value="F:peptidase activity"/>
    <property type="evidence" value="ECO:0007669"/>
    <property type="project" value="InterPro"/>
</dbReference>
<dbReference type="InterPro" id="IPR036640">
    <property type="entry name" value="ABC1_TM_sf"/>
</dbReference>
<keyword evidence="9 10" id="KW-0472">Membrane</keyword>
<dbReference type="PROSITE" id="PS50990">
    <property type="entry name" value="PEPTIDASE_C39"/>
    <property type="match status" value="1"/>
</dbReference>
<feature type="domain" description="ABC transporter" evidence="11">
    <location>
        <begin position="475"/>
        <end position="719"/>
    </location>
</feature>
<dbReference type="PANTHER" id="PTHR43394:SF1">
    <property type="entry name" value="ATP-BINDING CASSETTE SUB-FAMILY B MEMBER 10, MITOCHONDRIAL"/>
    <property type="match status" value="1"/>
</dbReference>
<evidence type="ECO:0000256" key="4">
    <source>
        <dbReference type="ARBA" id="ARBA00022692"/>
    </source>
</evidence>
<evidence type="ECO:0000313" key="15">
    <source>
        <dbReference type="Proteomes" id="UP000185003"/>
    </source>
</evidence>
<dbReference type="Pfam" id="PF00664">
    <property type="entry name" value="ABC_membrane"/>
    <property type="match status" value="1"/>
</dbReference>
<evidence type="ECO:0000259" key="12">
    <source>
        <dbReference type="PROSITE" id="PS50929"/>
    </source>
</evidence>
<feature type="transmembrane region" description="Helical" evidence="10">
    <location>
        <begin position="195"/>
        <end position="216"/>
    </location>
</feature>
<evidence type="ECO:0000256" key="8">
    <source>
        <dbReference type="ARBA" id="ARBA00022989"/>
    </source>
</evidence>
<proteinExistence type="predicted"/>
<keyword evidence="2" id="KW-0813">Transport</keyword>
<protein>
    <submittedName>
        <fullName evidence="14">Bacteriocin-processing peptidase. Cysteine peptidase. MEROPS family C39</fullName>
    </submittedName>
</protein>
<feature type="transmembrane region" description="Helical" evidence="10">
    <location>
        <begin position="299"/>
        <end position="317"/>
    </location>
</feature>
<dbReference type="SMART" id="SM00382">
    <property type="entry name" value="AAA"/>
    <property type="match status" value="1"/>
</dbReference>
<evidence type="ECO:0000259" key="11">
    <source>
        <dbReference type="PROSITE" id="PS50893"/>
    </source>
</evidence>
<dbReference type="GO" id="GO:0006508">
    <property type="term" value="P:proteolysis"/>
    <property type="evidence" value="ECO:0007669"/>
    <property type="project" value="InterPro"/>
</dbReference>
<gene>
    <name evidence="14" type="ORF">SAMN04488055_1072</name>
</gene>
<dbReference type="InterPro" id="IPR003593">
    <property type="entry name" value="AAA+_ATPase"/>
</dbReference>
<dbReference type="PROSITE" id="PS00211">
    <property type="entry name" value="ABC_TRANSPORTER_1"/>
    <property type="match status" value="1"/>
</dbReference>
<keyword evidence="6" id="KW-0378">Hydrolase</keyword>
<dbReference type="GO" id="GO:0005886">
    <property type="term" value="C:plasma membrane"/>
    <property type="evidence" value="ECO:0007669"/>
    <property type="project" value="UniProtKB-SubCell"/>
</dbReference>
<evidence type="ECO:0000256" key="10">
    <source>
        <dbReference type="SAM" id="Phobius"/>
    </source>
</evidence>
<evidence type="ECO:0000256" key="9">
    <source>
        <dbReference type="ARBA" id="ARBA00023136"/>
    </source>
</evidence>
<dbReference type="Pfam" id="PF03412">
    <property type="entry name" value="Peptidase_C39"/>
    <property type="match status" value="1"/>
</dbReference>
<dbReference type="AlphaFoldDB" id="A0A1N6DTT0"/>
<evidence type="ECO:0000256" key="6">
    <source>
        <dbReference type="ARBA" id="ARBA00022801"/>
    </source>
</evidence>
<dbReference type="SUPFAM" id="SSF90123">
    <property type="entry name" value="ABC transporter transmembrane region"/>
    <property type="match status" value="1"/>
</dbReference>
<keyword evidence="4 10" id="KW-0812">Transmembrane</keyword>
<keyword evidence="3" id="KW-1003">Cell membrane</keyword>
<dbReference type="EMBL" id="FSRA01000001">
    <property type="protein sequence ID" value="SIN74160.1"/>
    <property type="molecule type" value="Genomic_DNA"/>
</dbReference>
<evidence type="ECO:0000256" key="1">
    <source>
        <dbReference type="ARBA" id="ARBA00004651"/>
    </source>
</evidence>
<dbReference type="PROSITE" id="PS50893">
    <property type="entry name" value="ABC_TRANSPORTER_2"/>
    <property type="match status" value="1"/>
</dbReference>
<dbReference type="FunFam" id="3.40.50.300:FF:000221">
    <property type="entry name" value="Multidrug ABC transporter ATP-binding protein"/>
    <property type="match status" value="1"/>
</dbReference>
<dbReference type="Gene3D" id="1.20.1560.10">
    <property type="entry name" value="ABC transporter type 1, transmembrane domain"/>
    <property type="match status" value="1"/>
</dbReference>
<feature type="domain" description="ABC transmembrane type-1" evidence="12">
    <location>
        <begin position="162"/>
        <end position="441"/>
    </location>
</feature>
<keyword evidence="8 10" id="KW-1133">Transmembrane helix</keyword>
<keyword evidence="5" id="KW-0547">Nucleotide-binding</keyword>
<dbReference type="InterPro" id="IPR011527">
    <property type="entry name" value="ABC1_TM_dom"/>
</dbReference>
<feature type="domain" description="Peptidase C39" evidence="13">
    <location>
        <begin position="1"/>
        <end position="116"/>
    </location>
</feature>
<name>A0A1N6DTT0_9BACT</name>
<dbReference type="Proteomes" id="UP000185003">
    <property type="component" value="Unassembled WGS sequence"/>
</dbReference>
<dbReference type="InterPro" id="IPR005074">
    <property type="entry name" value="Peptidase_C39"/>
</dbReference>
<comment type="subcellular location">
    <subcellularLocation>
        <location evidence="1">Cell membrane</location>
        <topology evidence="1">Multi-pass membrane protein</topology>
    </subcellularLocation>
</comment>
<dbReference type="CDD" id="cd02418">
    <property type="entry name" value="Peptidase_C39B"/>
    <property type="match status" value="1"/>
</dbReference>
<dbReference type="GO" id="GO:0005524">
    <property type="term" value="F:ATP binding"/>
    <property type="evidence" value="ECO:0007669"/>
    <property type="project" value="UniProtKB-KW"/>
</dbReference>
<dbReference type="InterPro" id="IPR039421">
    <property type="entry name" value="Type_1_exporter"/>
</dbReference>